<sequence>MKISGLKNGNVSPMFRAIFIVGGIAIGCSGLYFECLPRFLRAIMFVAGFFLMIIGGVSSRAGLLGIRPFEKSAWRRAKETYKERGDE</sequence>
<evidence type="ECO:0000313" key="2">
    <source>
        <dbReference type="EMBL" id="TSP12786.1"/>
    </source>
</evidence>
<organism evidence="2 3">
    <name type="scientific">Cupriavidus campinensis</name>
    <dbReference type="NCBI Taxonomy" id="151783"/>
    <lineage>
        <taxon>Bacteria</taxon>
        <taxon>Pseudomonadati</taxon>
        <taxon>Pseudomonadota</taxon>
        <taxon>Betaproteobacteria</taxon>
        <taxon>Burkholderiales</taxon>
        <taxon>Burkholderiaceae</taxon>
        <taxon>Cupriavidus</taxon>
    </lineage>
</organism>
<keyword evidence="1" id="KW-0812">Transmembrane</keyword>
<comment type="caution">
    <text evidence="2">The sequence shown here is derived from an EMBL/GenBank/DDBJ whole genome shotgun (WGS) entry which is preliminary data.</text>
</comment>
<keyword evidence="3" id="KW-1185">Reference proteome</keyword>
<protein>
    <recommendedName>
        <fullName evidence="4">DUF2892 domain-containing protein</fullName>
    </recommendedName>
</protein>
<evidence type="ECO:0008006" key="4">
    <source>
        <dbReference type="Google" id="ProtNLM"/>
    </source>
</evidence>
<feature type="transmembrane region" description="Helical" evidence="1">
    <location>
        <begin position="39"/>
        <end position="66"/>
    </location>
</feature>
<evidence type="ECO:0000313" key="3">
    <source>
        <dbReference type="Proteomes" id="UP000318943"/>
    </source>
</evidence>
<dbReference type="Proteomes" id="UP000318943">
    <property type="component" value="Unassembled WGS sequence"/>
</dbReference>
<feature type="transmembrane region" description="Helical" evidence="1">
    <location>
        <begin position="12"/>
        <end position="33"/>
    </location>
</feature>
<gene>
    <name evidence="2" type="ORF">FGG12_11320</name>
</gene>
<keyword evidence="1" id="KW-1133">Transmembrane helix</keyword>
<dbReference type="PROSITE" id="PS51257">
    <property type="entry name" value="PROKAR_LIPOPROTEIN"/>
    <property type="match status" value="1"/>
</dbReference>
<accession>A0ABY3EP96</accession>
<proteinExistence type="predicted"/>
<reference evidence="2 3" key="1">
    <citation type="submission" date="2019-05" db="EMBL/GenBank/DDBJ databases">
        <title>Whole genome sequence analysis of Cupriavidus campinensis S14E4C strain.</title>
        <authorList>
            <person name="Abbaszade G."/>
            <person name="Szabo A."/>
            <person name="Toumi M."/>
            <person name="Toth E."/>
        </authorList>
    </citation>
    <scope>NUCLEOTIDE SEQUENCE [LARGE SCALE GENOMIC DNA]</scope>
    <source>
        <strain evidence="2 3">S14E4C</strain>
    </source>
</reference>
<keyword evidence="1" id="KW-0472">Membrane</keyword>
<dbReference type="EMBL" id="VCIZ01000005">
    <property type="protein sequence ID" value="TSP12786.1"/>
    <property type="molecule type" value="Genomic_DNA"/>
</dbReference>
<evidence type="ECO:0000256" key="1">
    <source>
        <dbReference type="SAM" id="Phobius"/>
    </source>
</evidence>
<name>A0ABY3EP96_9BURK</name>